<dbReference type="InterPro" id="IPR036390">
    <property type="entry name" value="WH_DNA-bd_sf"/>
</dbReference>
<protein>
    <recommendedName>
        <fullName evidence="4">HTH arsR-type domain-containing protein</fullName>
    </recommendedName>
</protein>
<evidence type="ECO:0000256" key="1">
    <source>
        <dbReference type="SAM" id="MobiDB-lite"/>
    </source>
</evidence>
<dbReference type="SUPFAM" id="SSF46785">
    <property type="entry name" value="Winged helix' DNA-binding domain"/>
    <property type="match status" value="1"/>
</dbReference>
<dbReference type="CDD" id="cd00090">
    <property type="entry name" value="HTH_ARSR"/>
    <property type="match status" value="1"/>
</dbReference>
<keyword evidence="3" id="KW-1185">Reference proteome</keyword>
<evidence type="ECO:0008006" key="4">
    <source>
        <dbReference type="Google" id="ProtNLM"/>
    </source>
</evidence>
<dbReference type="InterPro" id="IPR011991">
    <property type="entry name" value="ArsR-like_HTH"/>
</dbReference>
<accession>A0ABQ5T2R9</accession>
<dbReference type="Gene3D" id="1.10.10.10">
    <property type="entry name" value="Winged helix-like DNA-binding domain superfamily/Winged helix DNA-binding domain"/>
    <property type="match status" value="1"/>
</dbReference>
<reference evidence="2" key="2">
    <citation type="submission" date="2023-01" db="EMBL/GenBank/DDBJ databases">
        <authorList>
            <person name="Sun Q."/>
            <person name="Evtushenko L."/>
        </authorList>
    </citation>
    <scope>NUCLEOTIDE SEQUENCE</scope>
    <source>
        <strain evidence="2">VKM Ac-1246</strain>
    </source>
</reference>
<dbReference type="InterPro" id="IPR051011">
    <property type="entry name" value="Metal_resp_trans_reg"/>
</dbReference>
<dbReference type="InterPro" id="IPR036388">
    <property type="entry name" value="WH-like_DNA-bd_sf"/>
</dbReference>
<proteinExistence type="predicted"/>
<organism evidence="2 3">
    <name type="scientific">Nocardioides luteus</name>
    <dbReference type="NCBI Taxonomy" id="1844"/>
    <lineage>
        <taxon>Bacteria</taxon>
        <taxon>Bacillati</taxon>
        <taxon>Actinomycetota</taxon>
        <taxon>Actinomycetes</taxon>
        <taxon>Propionibacteriales</taxon>
        <taxon>Nocardioidaceae</taxon>
        <taxon>Nocardioides</taxon>
    </lineage>
</organism>
<reference evidence="2" key="1">
    <citation type="journal article" date="2014" name="Int. J. Syst. Evol. Microbiol.">
        <title>Complete genome of a new Firmicutes species belonging to the dominant human colonic microbiota ('Ruminococcus bicirculans') reveals two chromosomes and a selective capacity to utilize plant glucans.</title>
        <authorList>
            <consortium name="NISC Comparative Sequencing Program"/>
            <person name="Wegmann U."/>
            <person name="Louis P."/>
            <person name="Goesmann A."/>
            <person name="Henrissat B."/>
            <person name="Duncan S.H."/>
            <person name="Flint H.J."/>
        </authorList>
    </citation>
    <scope>NUCLEOTIDE SEQUENCE</scope>
    <source>
        <strain evidence="2">VKM Ac-1246</strain>
    </source>
</reference>
<sequence length="147" mass="15522">MPVHSDGSWLAWDLPKRYAIVYPVAGALARTGGDGVDPGRALARLIGPNRATVLALLDAPRSTTQLAALTRLPVGAVGNHLRVLLDAGAVMRRRAGREVLYWRTALGEELAGPELRPTDGPVTAPTSPASSGRPPRAGRPAPRRTAR</sequence>
<dbReference type="EMBL" id="BSEL01000013">
    <property type="protein sequence ID" value="GLJ70554.1"/>
    <property type="molecule type" value="Genomic_DNA"/>
</dbReference>
<gene>
    <name evidence="2" type="ORF">GCM10017579_45900</name>
</gene>
<dbReference type="PANTHER" id="PTHR43132:SF6">
    <property type="entry name" value="HTH-TYPE TRANSCRIPTIONAL REPRESSOR CZRA"/>
    <property type="match status" value="1"/>
</dbReference>
<dbReference type="RefSeq" id="WP_229788063.1">
    <property type="nucleotide sequence ID" value="NZ_BMRK01000024.1"/>
</dbReference>
<evidence type="ECO:0000313" key="3">
    <source>
        <dbReference type="Proteomes" id="UP001142292"/>
    </source>
</evidence>
<dbReference type="Pfam" id="PF12840">
    <property type="entry name" value="HTH_20"/>
    <property type="match status" value="1"/>
</dbReference>
<name>A0ABQ5T2R9_9ACTN</name>
<feature type="region of interest" description="Disordered" evidence="1">
    <location>
        <begin position="112"/>
        <end position="147"/>
    </location>
</feature>
<comment type="caution">
    <text evidence="2">The sequence shown here is derived from an EMBL/GenBank/DDBJ whole genome shotgun (WGS) entry which is preliminary data.</text>
</comment>
<dbReference type="PANTHER" id="PTHR43132">
    <property type="entry name" value="ARSENICAL RESISTANCE OPERON REPRESSOR ARSR-RELATED"/>
    <property type="match status" value="1"/>
</dbReference>
<evidence type="ECO:0000313" key="2">
    <source>
        <dbReference type="EMBL" id="GLJ70554.1"/>
    </source>
</evidence>
<dbReference type="Proteomes" id="UP001142292">
    <property type="component" value="Unassembled WGS sequence"/>
</dbReference>
<feature type="compositionally biased region" description="Low complexity" evidence="1">
    <location>
        <begin position="123"/>
        <end position="140"/>
    </location>
</feature>